<feature type="transmembrane region" description="Helical" evidence="1">
    <location>
        <begin position="228"/>
        <end position="248"/>
    </location>
</feature>
<sequence length="366" mass="42506">MKRNLAYDGLRGWLLIIIACNHLYGHFVPQLTRAPLGFVTAAEGFVFLSGFVAYLVYGRLSSNKTQLQRKVWQRCLTIYGFHITAITISFIFVWIFPFYIQQWTGFFNAENWFNNTFQSYISAILLLEHPGYHDILILYLVPMIFLPFAILAINRGQLWLVATSSVLIWLLSQHVTIQPLAGPFNDIFSDITINVSYFDPLAWQIYFYMGFILSYLKHHKGYSFDFPIAVRICLLTCITALFITKHWFPALMEPYLLGSGNASVVYQLSLLLAVYLFMLLNRHIPRLFTLKYPVFLGQHALPVFAFHTVVIYFLQPWSQAYTTQTWYWDLLICIFFIGLLAIPARLDQIWRSSNRRNQLGVQSKAA</sequence>
<keyword evidence="1" id="KW-1133">Transmembrane helix</keyword>
<dbReference type="PANTHER" id="PTHR38592">
    <property type="entry name" value="BLL4819 PROTEIN"/>
    <property type="match status" value="1"/>
</dbReference>
<dbReference type="Proteomes" id="UP000646877">
    <property type="component" value="Unassembled WGS sequence"/>
</dbReference>
<evidence type="ECO:0000313" key="3">
    <source>
        <dbReference type="EMBL" id="WOX30268.1"/>
    </source>
</evidence>
<evidence type="ECO:0000313" key="4">
    <source>
        <dbReference type="Proteomes" id="UP000646877"/>
    </source>
</evidence>
<dbReference type="Pfam" id="PF10129">
    <property type="entry name" value="OpgC_C"/>
    <property type="match status" value="1"/>
</dbReference>
<evidence type="ECO:0000313" key="5">
    <source>
        <dbReference type="Proteomes" id="UP001304419"/>
    </source>
</evidence>
<feature type="transmembrane region" description="Helical" evidence="1">
    <location>
        <begin position="78"/>
        <end position="100"/>
    </location>
</feature>
<dbReference type="RefSeq" id="WP_193521784.1">
    <property type="nucleotide sequence ID" value="NZ_CBCSDF010000001.1"/>
</dbReference>
<dbReference type="PIRSF" id="PIRSF028704">
    <property type="entry name" value="UPC028704"/>
    <property type="match status" value="1"/>
</dbReference>
<feature type="transmembrane region" description="Helical" evidence="1">
    <location>
        <begin position="135"/>
        <end position="153"/>
    </location>
</feature>
<name>A0A8I2H722_9GAMM</name>
<organism evidence="2 4">
    <name type="scientific">Pseudoalteromonas maricaloris</name>
    <dbReference type="NCBI Taxonomy" id="184924"/>
    <lineage>
        <taxon>Bacteria</taxon>
        <taxon>Pseudomonadati</taxon>
        <taxon>Pseudomonadota</taxon>
        <taxon>Gammaproteobacteria</taxon>
        <taxon>Alteromonadales</taxon>
        <taxon>Pseudoalteromonadaceae</taxon>
        <taxon>Pseudoalteromonas</taxon>
    </lineage>
</organism>
<feature type="transmembrane region" description="Helical" evidence="1">
    <location>
        <begin position="12"/>
        <end position="28"/>
    </location>
</feature>
<dbReference type="PANTHER" id="PTHR38592:SF3">
    <property type="entry name" value="BLL4819 PROTEIN"/>
    <property type="match status" value="1"/>
</dbReference>
<keyword evidence="1" id="KW-0812">Transmembrane</keyword>
<reference evidence="3 5" key="2">
    <citation type="submission" date="2023-10" db="EMBL/GenBank/DDBJ databases">
        <title>To unveil natural product biosynthetic capacity in Pseudoalteromonas.</title>
        <authorList>
            <person name="Wang J."/>
        </authorList>
    </citation>
    <scope>NUCLEOTIDE SEQUENCE [LARGE SCALE GENOMIC DNA]</scope>
    <source>
        <strain evidence="3 5">DSM 15914</strain>
    </source>
</reference>
<feature type="transmembrane region" description="Helical" evidence="1">
    <location>
        <begin position="197"/>
        <end position="216"/>
    </location>
</feature>
<protein>
    <submittedName>
        <fullName evidence="2">Acyltransferase family protein</fullName>
    </submittedName>
    <submittedName>
        <fullName evidence="3">OpgC domain-containing protein</fullName>
    </submittedName>
</protein>
<proteinExistence type="predicted"/>
<reference evidence="2" key="1">
    <citation type="submission" date="2019-10" db="EMBL/GenBank/DDBJ databases">
        <authorList>
            <person name="Paulsen S."/>
        </authorList>
    </citation>
    <scope>NUCLEOTIDE SEQUENCE</scope>
    <source>
        <strain evidence="2">LMG 19692</strain>
    </source>
</reference>
<keyword evidence="2" id="KW-0012">Acyltransferase</keyword>
<feature type="transmembrane region" description="Helical" evidence="1">
    <location>
        <begin position="260"/>
        <end position="280"/>
    </location>
</feature>
<dbReference type="InterPro" id="IPR014550">
    <property type="entry name" value="UCP028704_OpgC"/>
</dbReference>
<keyword evidence="2" id="KW-0808">Transferase</keyword>
<evidence type="ECO:0000313" key="2">
    <source>
        <dbReference type="EMBL" id="NLR21361.1"/>
    </source>
</evidence>
<dbReference type="EMBL" id="CP137578">
    <property type="protein sequence ID" value="WOX30268.1"/>
    <property type="molecule type" value="Genomic_DNA"/>
</dbReference>
<feature type="transmembrane region" description="Helical" evidence="1">
    <location>
        <begin position="34"/>
        <end position="57"/>
    </location>
</feature>
<dbReference type="GO" id="GO:0016746">
    <property type="term" value="F:acyltransferase activity"/>
    <property type="evidence" value="ECO:0007669"/>
    <property type="project" value="UniProtKB-KW"/>
</dbReference>
<dbReference type="EMBL" id="WEIA01000004">
    <property type="protein sequence ID" value="NLR21361.1"/>
    <property type="molecule type" value="Genomic_DNA"/>
</dbReference>
<keyword evidence="5" id="KW-1185">Reference proteome</keyword>
<dbReference type="AlphaFoldDB" id="A0A8I2H722"/>
<evidence type="ECO:0000256" key="1">
    <source>
        <dbReference type="SAM" id="Phobius"/>
    </source>
</evidence>
<feature type="transmembrane region" description="Helical" evidence="1">
    <location>
        <begin position="292"/>
        <end position="314"/>
    </location>
</feature>
<accession>A0A8I2H722</accession>
<feature type="transmembrane region" description="Helical" evidence="1">
    <location>
        <begin position="326"/>
        <end position="346"/>
    </location>
</feature>
<keyword evidence="1" id="KW-0472">Membrane</keyword>
<feature type="transmembrane region" description="Helical" evidence="1">
    <location>
        <begin position="158"/>
        <end position="177"/>
    </location>
</feature>
<dbReference type="Proteomes" id="UP001304419">
    <property type="component" value="Chromosome 1"/>
</dbReference>
<gene>
    <name evidence="3" type="primary">opgC</name>
    <name evidence="2" type="ORF">F9Y85_08545</name>
    <name evidence="3" type="ORF">R5H13_08415</name>
</gene>